<dbReference type="CTD" id="13188094"/>
<dbReference type="OMA" id="GMEASKK"/>
<evidence type="ECO:0000256" key="1">
    <source>
        <dbReference type="SAM" id="SignalP"/>
    </source>
</evidence>
<dbReference type="PaxDb" id="6239-Y53F4B.51"/>
<evidence type="ECO:0000313" key="2">
    <source>
        <dbReference type="EMBL" id="CBI83245.1"/>
    </source>
</evidence>
<dbReference type="EMBL" id="BX284602">
    <property type="protein sequence ID" value="CBI83245.1"/>
    <property type="molecule type" value="Genomic_DNA"/>
</dbReference>
<dbReference type="AlphaFoldDB" id="D2N114"/>
<name>D2N114_CAEEL</name>
<dbReference type="GeneID" id="13188094"/>
<dbReference type="WormBase" id="Y53F4B.51">
    <property type="protein sequence ID" value="CE44391"/>
    <property type="gene ID" value="WBGene00194905"/>
</dbReference>
<feature type="signal peptide" evidence="1">
    <location>
        <begin position="1"/>
        <end position="19"/>
    </location>
</feature>
<protein>
    <submittedName>
        <fullName evidence="2">Uncharacterized protein</fullName>
    </submittedName>
</protein>
<organism evidence="2 3">
    <name type="scientific">Caenorhabditis elegans</name>
    <dbReference type="NCBI Taxonomy" id="6239"/>
    <lineage>
        <taxon>Eukaryota</taxon>
        <taxon>Metazoa</taxon>
        <taxon>Ecdysozoa</taxon>
        <taxon>Nematoda</taxon>
        <taxon>Chromadorea</taxon>
        <taxon>Rhabditida</taxon>
        <taxon>Rhabditina</taxon>
        <taxon>Rhabditomorpha</taxon>
        <taxon>Rhabditoidea</taxon>
        <taxon>Rhabditidae</taxon>
        <taxon>Peloderinae</taxon>
        <taxon>Caenorhabditis</taxon>
    </lineage>
</organism>
<accession>D2N114</accession>
<evidence type="ECO:0000313" key="4">
    <source>
        <dbReference type="WormBase" id="Y53F4B.51"/>
    </source>
</evidence>
<proteinExistence type="predicted"/>
<gene>
    <name evidence="2" type="ORF">CELE_Y53F4B.51</name>
    <name evidence="2 4" type="ORF">Y53F4B.51</name>
</gene>
<dbReference type="Proteomes" id="UP000001940">
    <property type="component" value="Chromosome II"/>
</dbReference>
<keyword evidence="3" id="KW-1185">Reference proteome</keyword>
<dbReference type="InParanoid" id="D2N114"/>
<reference evidence="2 3" key="1">
    <citation type="journal article" date="1998" name="Science">
        <title>Genome sequence of the nematode C. elegans: a platform for investigating biology.</title>
        <authorList>
            <consortium name="The C. elegans sequencing consortium"/>
            <person name="Sulson J.E."/>
            <person name="Waterston R."/>
        </authorList>
    </citation>
    <scope>NUCLEOTIDE SEQUENCE [LARGE SCALE GENOMIC DNA]</scope>
    <source>
        <strain evidence="2 3">Bristol N2</strain>
    </source>
</reference>
<dbReference type="PeptideAtlas" id="D2N114"/>
<dbReference type="KEGG" id="cel:CELE_Y53F4B.51"/>
<keyword evidence="1" id="KW-0732">Signal</keyword>
<dbReference type="HOGENOM" id="CLU_2429050_0_0_1"/>
<dbReference type="eggNOG" id="ENOG502TIVC">
    <property type="taxonomic scope" value="Eukaryota"/>
</dbReference>
<feature type="chain" id="PRO_5003034213" evidence="1">
    <location>
        <begin position="20"/>
        <end position="91"/>
    </location>
</feature>
<sequence>MSKKLGFFVVLLLLVGVFSAQIRIPLFGGIITINNNFEKKPTNSTEKFTGSTVKNGSVENFEFSTKPPKTPSQQRPKSAVLNALLSMFGRF</sequence>
<dbReference type="Bgee" id="WBGene00194905">
    <property type="expression patterns" value="Expressed in larva and 1 other cell type or tissue"/>
</dbReference>
<dbReference type="FunCoup" id="D2N114">
    <property type="interactions" value="309"/>
</dbReference>
<dbReference type="OrthoDB" id="5851035at2759"/>
<dbReference type="RefSeq" id="NP_001254456.1">
    <property type="nucleotide sequence ID" value="NM_001267527.1"/>
</dbReference>
<evidence type="ECO:0000313" key="3">
    <source>
        <dbReference type="Proteomes" id="UP000001940"/>
    </source>
</evidence>
<dbReference type="AGR" id="WB:WBGene00194905"/>